<dbReference type="STRING" id="404380.Gbem_2370"/>
<evidence type="ECO:0000313" key="2">
    <source>
        <dbReference type="EMBL" id="ACH39382.1"/>
    </source>
</evidence>
<keyword evidence="3" id="KW-1185">Reference proteome</keyword>
<keyword evidence="1" id="KW-0812">Transmembrane</keyword>
<dbReference type="EMBL" id="CP001124">
    <property type="protein sequence ID" value="ACH39382.1"/>
    <property type="molecule type" value="Genomic_DNA"/>
</dbReference>
<dbReference type="Proteomes" id="UP000008825">
    <property type="component" value="Chromosome"/>
</dbReference>
<feature type="transmembrane region" description="Helical" evidence="1">
    <location>
        <begin position="12"/>
        <end position="34"/>
    </location>
</feature>
<dbReference type="AlphaFoldDB" id="B5EF73"/>
<reference evidence="2 3" key="1">
    <citation type="submission" date="2008-07" db="EMBL/GenBank/DDBJ databases">
        <title>Complete sequence of Geobacter bemidjiensis BEM.</title>
        <authorList>
            <consortium name="US DOE Joint Genome Institute"/>
            <person name="Lucas S."/>
            <person name="Copeland A."/>
            <person name="Lapidus A."/>
            <person name="Glavina del Rio T."/>
            <person name="Dalin E."/>
            <person name="Tice H."/>
            <person name="Bruce D."/>
            <person name="Goodwin L."/>
            <person name="Pitluck S."/>
            <person name="Kiss H."/>
            <person name="Brettin T."/>
            <person name="Detter J.C."/>
            <person name="Han C."/>
            <person name="Kuske C.R."/>
            <person name="Schmutz J."/>
            <person name="Larimer F."/>
            <person name="Land M."/>
            <person name="Hauser L."/>
            <person name="Kyrpides N."/>
            <person name="Lykidis A."/>
            <person name="Lovley D."/>
            <person name="Richardson P."/>
        </authorList>
    </citation>
    <scope>NUCLEOTIDE SEQUENCE [LARGE SCALE GENOMIC DNA]</scope>
    <source>
        <strain evidence="3">ATCC BAA-1014 / DSM 16622 / JCM 12645 / Bem</strain>
    </source>
</reference>
<sequence>MNIHFGGLSRNMLMKIFLFLIALTWGGIIVVASFRRK</sequence>
<name>B5EF73_CITBB</name>
<keyword evidence="1" id="KW-0472">Membrane</keyword>
<evidence type="ECO:0000256" key="1">
    <source>
        <dbReference type="SAM" id="Phobius"/>
    </source>
</evidence>
<keyword evidence="1" id="KW-1133">Transmembrane helix</keyword>
<dbReference type="KEGG" id="gbm:Gbem_2370"/>
<protein>
    <submittedName>
        <fullName evidence="2">Uncharacterized protein</fullName>
    </submittedName>
</protein>
<dbReference type="HOGENOM" id="CLU_3344046_0_0_7"/>
<accession>B5EF73</accession>
<organism evidence="2 3">
    <name type="scientific">Citrifermentans bemidjiense (strain ATCC BAA-1014 / DSM 16622 / JCM 12645 / Bem)</name>
    <name type="common">Geobacter bemidjiensis</name>
    <dbReference type="NCBI Taxonomy" id="404380"/>
    <lineage>
        <taxon>Bacteria</taxon>
        <taxon>Pseudomonadati</taxon>
        <taxon>Thermodesulfobacteriota</taxon>
        <taxon>Desulfuromonadia</taxon>
        <taxon>Geobacterales</taxon>
        <taxon>Geobacteraceae</taxon>
        <taxon>Citrifermentans</taxon>
    </lineage>
</organism>
<evidence type="ECO:0000313" key="3">
    <source>
        <dbReference type="Proteomes" id="UP000008825"/>
    </source>
</evidence>
<reference evidence="2 3" key="2">
    <citation type="journal article" date="2010" name="BMC Genomics">
        <title>The genome of Geobacter bemidjiensis, exemplar for the subsurface clade of Geobacter species that predominate in Fe(III)-reducing subsurface environments.</title>
        <authorList>
            <person name="Aklujkar M."/>
            <person name="Young N.D."/>
            <person name="Holmes D."/>
            <person name="Chavan M."/>
            <person name="Risso C."/>
            <person name="Kiss H.E."/>
            <person name="Han C.S."/>
            <person name="Land M.L."/>
            <person name="Lovley D.R."/>
        </authorList>
    </citation>
    <scope>NUCLEOTIDE SEQUENCE [LARGE SCALE GENOMIC DNA]</scope>
    <source>
        <strain evidence="3">ATCC BAA-1014 / DSM 16622 / JCM 12645 / Bem</strain>
    </source>
</reference>
<gene>
    <name evidence="2" type="ordered locus">Gbem_2370</name>
</gene>
<proteinExistence type="predicted"/>